<evidence type="ECO:0000256" key="1">
    <source>
        <dbReference type="SAM" id="Phobius"/>
    </source>
</evidence>
<keyword evidence="1" id="KW-0812">Transmembrane</keyword>
<reference evidence="2 3" key="1">
    <citation type="journal article" date="2020" name="Microb. Ecol.">
        <title>Ecogenomics of the Marine Benthic Filamentous Cyanobacterium Adonisia.</title>
        <authorList>
            <person name="Walter J.M."/>
            <person name="Coutinho F.H."/>
            <person name="Leomil L."/>
            <person name="Hargreaves P.I."/>
            <person name="Campeao M.E."/>
            <person name="Vieira V.V."/>
            <person name="Silva B.S."/>
            <person name="Fistarol G.O."/>
            <person name="Salomon P.S."/>
            <person name="Sawabe T."/>
            <person name="Mino S."/>
            <person name="Hosokawa M."/>
            <person name="Miyashita H."/>
            <person name="Maruyama F."/>
            <person name="van Verk M.C."/>
            <person name="Dutilh B.E."/>
            <person name="Thompson C.C."/>
            <person name="Thompson F.L."/>
        </authorList>
    </citation>
    <scope>NUCLEOTIDE SEQUENCE [LARGE SCALE GENOMIC DNA]</scope>
    <source>
        <strain evidence="2 3">CCMR0081</strain>
    </source>
</reference>
<protein>
    <submittedName>
        <fullName evidence="2">Uncharacterized protein</fullName>
    </submittedName>
</protein>
<sequence>MDRVKSQAAVVSQLLFDPKTADTYKSVFVLTGTIIKELALLVWLIICSVFVFFAWFGDIALNSGQKMRAWWDTQQAEPVDGNQAAAATGQAFLEVSQNGANFLLDKAREQLGLEKIERPAKADVTVKSPAKAVAKNVSTTTNAVAGGGAAVAKDAQAVVEKEAPQSKAASDTSVVEKH</sequence>
<evidence type="ECO:0000313" key="2">
    <source>
        <dbReference type="EMBL" id="NEZ59721.1"/>
    </source>
</evidence>
<dbReference type="RefSeq" id="WP_163702583.1">
    <property type="nucleotide sequence ID" value="NZ_QXHD01000004.1"/>
</dbReference>
<keyword evidence="1" id="KW-1133">Transmembrane helix</keyword>
<organism evidence="2 3">
    <name type="scientific">Adonisia turfae CCMR0081</name>
    <dbReference type="NCBI Taxonomy" id="2292702"/>
    <lineage>
        <taxon>Bacteria</taxon>
        <taxon>Bacillati</taxon>
        <taxon>Cyanobacteriota</taxon>
        <taxon>Adonisia</taxon>
        <taxon>Adonisia turfae</taxon>
    </lineage>
</organism>
<keyword evidence="3" id="KW-1185">Reference proteome</keyword>
<accession>A0A6M0RVC3</accession>
<name>A0A6M0RVC3_9CYAN</name>
<proteinExistence type="predicted"/>
<dbReference type="Proteomes" id="UP000481033">
    <property type="component" value="Unassembled WGS sequence"/>
</dbReference>
<dbReference type="EMBL" id="QXHD01000004">
    <property type="protein sequence ID" value="NEZ59721.1"/>
    <property type="molecule type" value="Genomic_DNA"/>
</dbReference>
<comment type="caution">
    <text evidence="2">The sequence shown here is derived from an EMBL/GenBank/DDBJ whole genome shotgun (WGS) entry which is preliminary data.</text>
</comment>
<feature type="transmembrane region" description="Helical" evidence="1">
    <location>
        <begin position="38"/>
        <end position="61"/>
    </location>
</feature>
<evidence type="ECO:0000313" key="3">
    <source>
        <dbReference type="Proteomes" id="UP000481033"/>
    </source>
</evidence>
<keyword evidence="1" id="KW-0472">Membrane</keyword>
<gene>
    <name evidence="2" type="ORF">DXZ20_29590</name>
</gene>
<dbReference type="AlphaFoldDB" id="A0A6M0RVC3"/>